<dbReference type="Proteomes" id="UP000265520">
    <property type="component" value="Unassembled WGS sequence"/>
</dbReference>
<dbReference type="EMBL" id="LXQA010151308">
    <property type="protein sequence ID" value="MCI26106.1"/>
    <property type="molecule type" value="Genomic_DNA"/>
</dbReference>
<organism evidence="1 2">
    <name type="scientific">Trifolium medium</name>
    <dbReference type="NCBI Taxonomy" id="97028"/>
    <lineage>
        <taxon>Eukaryota</taxon>
        <taxon>Viridiplantae</taxon>
        <taxon>Streptophyta</taxon>
        <taxon>Embryophyta</taxon>
        <taxon>Tracheophyta</taxon>
        <taxon>Spermatophyta</taxon>
        <taxon>Magnoliopsida</taxon>
        <taxon>eudicotyledons</taxon>
        <taxon>Gunneridae</taxon>
        <taxon>Pentapetalae</taxon>
        <taxon>rosids</taxon>
        <taxon>fabids</taxon>
        <taxon>Fabales</taxon>
        <taxon>Fabaceae</taxon>
        <taxon>Papilionoideae</taxon>
        <taxon>50 kb inversion clade</taxon>
        <taxon>NPAAA clade</taxon>
        <taxon>Hologalegina</taxon>
        <taxon>IRL clade</taxon>
        <taxon>Trifolieae</taxon>
        <taxon>Trifolium</taxon>
    </lineage>
</organism>
<dbReference type="AlphaFoldDB" id="A0A392QRF8"/>
<sequence>MDGDQARPDSLMQIVHPDLSWVADEPRETASIFVGCGATGHKDLFLEVEDPSILNWEVRIPTQG</sequence>
<protein>
    <submittedName>
        <fullName evidence="1">Uncharacterized protein</fullName>
    </submittedName>
</protein>
<evidence type="ECO:0000313" key="1">
    <source>
        <dbReference type="EMBL" id="MCI26106.1"/>
    </source>
</evidence>
<name>A0A392QRF8_9FABA</name>
<accession>A0A392QRF8</accession>
<comment type="caution">
    <text evidence="1">The sequence shown here is derived from an EMBL/GenBank/DDBJ whole genome shotgun (WGS) entry which is preliminary data.</text>
</comment>
<keyword evidence="2" id="KW-1185">Reference proteome</keyword>
<evidence type="ECO:0000313" key="2">
    <source>
        <dbReference type="Proteomes" id="UP000265520"/>
    </source>
</evidence>
<proteinExistence type="predicted"/>
<feature type="non-terminal residue" evidence="1">
    <location>
        <position position="64"/>
    </location>
</feature>
<reference evidence="1 2" key="1">
    <citation type="journal article" date="2018" name="Front. Plant Sci.">
        <title>Red Clover (Trifolium pratense) and Zigzag Clover (T. medium) - A Picture of Genomic Similarities and Differences.</title>
        <authorList>
            <person name="Dluhosova J."/>
            <person name="Istvanek J."/>
            <person name="Nedelnik J."/>
            <person name="Repkova J."/>
        </authorList>
    </citation>
    <scope>NUCLEOTIDE SEQUENCE [LARGE SCALE GENOMIC DNA]</scope>
    <source>
        <strain evidence="2">cv. 10/8</strain>
        <tissue evidence="1">Leaf</tissue>
    </source>
</reference>